<dbReference type="AlphaFoldDB" id="A0A2P5Z4F3"/>
<dbReference type="Proteomes" id="UP000247346">
    <property type="component" value="Unassembled WGS sequence"/>
</dbReference>
<dbReference type="GeneID" id="93880485"/>
<evidence type="ECO:0000313" key="4">
    <source>
        <dbReference type="EMBL" id="PPU82763.1"/>
    </source>
</evidence>
<gene>
    <name evidence="4" type="ORF">XsacCFBP4641_08840</name>
</gene>
<dbReference type="PROSITE" id="PS51186">
    <property type="entry name" value="GNAT"/>
    <property type="match status" value="1"/>
</dbReference>
<keyword evidence="2" id="KW-0012">Acyltransferase</keyword>
<keyword evidence="1 4" id="KW-0808">Transferase</keyword>
<dbReference type="Pfam" id="PF00583">
    <property type="entry name" value="Acetyltransf_1"/>
    <property type="match status" value="1"/>
</dbReference>
<dbReference type="PANTHER" id="PTHR43877">
    <property type="entry name" value="AMINOALKYLPHOSPHONATE N-ACETYLTRANSFERASE-RELATED-RELATED"/>
    <property type="match status" value="1"/>
</dbReference>
<dbReference type="PANTHER" id="PTHR43877:SF2">
    <property type="entry name" value="AMINOALKYLPHOSPHONATE N-ACETYLTRANSFERASE-RELATED"/>
    <property type="match status" value="1"/>
</dbReference>
<evidence type="ECO:0000256" key="1">
    <source>
        <dbReference type="ARBA" id="ARBA00022679"/>
    </source>
</evidence>
<proteinExistence type="predicted"/>
<dbReference type="InterPro" id="IPR050832">
    <property type="entry name" value="Bact_Acetyltransf"/>
</dbReference>
<sequence length="150" mass="16436">MSVRVRQADAHDLTVLAALFDAYRQFYGQAPDAATAHAFLAARMARAESVVLLAERDAQAAGFVQLYPSFSSVRAARLWILNDLYVAPAHRRHGVAQALLHAAERHAADDGAVRIVLETAQDNLAAQALYRACGWQQELSAQHYVKTLVP</sequence>
<dbReference type="CDD" id="cd04301">
    <property type="entry name" value="NAT_SF"/>
    <property type="match status" value="1"/>
</dbReference>
<accession>A0A2P5Z4F3</accession>
<dbReference type="OrthoDB" id="9792929at2"/>
<reference evidence="4 5" key="1">
    <citation type="submission" date="2016-08" db="EMBL/GenBank/DDBJ databases">
        <authorList>
            <person name="Seilhamer J.J."/>
        </authorList>
    </citation>
    <scope>NUCLEOTIDE SEQUENCE [LARGE SCALE GENOMIC DNA]</scope>
    <source>
        <strain evidence="4 5">CFBP4641</strain>
    </source>
</reference>
<comment type="caution">
    <text evidence="4">The sequence shown here is derived from an EMBL/GenBank/DDBJ whole genome shotgun (WGS) entry which is preliminary data.</text>
</comment>
<dbReference type="GO" id="GO:0016747">
    <property type="term" value="F:acyltransferase activity, transferring groups other than amino-acyl groups"/>
    <property type="evidence" value="ECO:0007669"/>
    <property type="project" value="InterPro"/>
</dbReference>
<evidence type="ECO:0000313" key="5">
    <source>
        <dbReference type="Proteomes" id="UP000247346"/>
    </source>
</evidence>
<name>A0A2P5Z4F3_9XANT</name>
<feature type="domain" description="N-acetyltransferase" evidence="3">
    <location>
        <begin position="3"/>
        <end position="150"/>
    </location>
</feature>
<evidence type="ECO:0000259" key="3">
    <source>
        <dbReference type="PROSITE" id="PS51186"/>
    </source>
</evidence>
<dbReference type="EMBL" id="MDEK01000007">
    <property type="protein sequence ID" value="PPU82763.1"/>
    <property type="molecule type" value="Genomic_DNA"/>
</dbReference>
<dbReference type="RefSeq" id="WP_010341256.1">
    <property type="nucleotide sequence ID" value="NZ_CP132343.1"/>
</dbReference>
<organism evidence="4 5">
    <name type="scientific">Xanthomonas sacchari</name>
    <dbReference type="NCBI Taxonomy" id="56458"/>
    <lineage>
        <taxon>Bacteria</taxon>
        <taxon>Pseudomonadati</taxon>
        <taxon>Pseudomonadota</taxon>
        <taxon>Gammaproteobacteria</taxon>
        <taxon>Lysobacterales</taxon>
        <taxon>Lysobacteraceae</taxon>
        <taxon>Xanthomonas</taxon>
    </lineage>
</organism>
<dbReference type="Gene3D" id="3.40.630.30">
    <property type="match status" value="1"/>
</dbReference>
<dbReference type="InterPro" id="IPR000182">
    <property type="entry name" value="GNAT_dom"/>
</dbReference>
<dbReference type="SUPFAM" id="SSF55729">
    <property type="entry name" value="Acyl-CoA N-acyltransferases (Nat)"/>
    <property type="match status" value="1"/>
</dbReference>
<dbReference type="InterPro" id="IPR016181">
    <property type="entry name" value="Acyl_CoA_acyltransferase"/>
</dbReference>
<dbReference type="STRING" id="56458.SB85_08355"/>
<evidence type="ECO:0000256" key="2">
    <source>
        <dbReference type="ARBA" id="ARBA00023315"/>
    </source>
</evidence>
<protein>
    <submittedName>
        <fullName evidence="4">N-acetyltransferase</fullName>
    </submittedName>
</protein>